<dbReference type="EMBL" id="CP071520">
    <property type="protein sequence ID" value="QSX99458.1"/>
    <property type="molecule type" value="Genomic_DNA"/>
</dbReference>
<evidence type="ECO:0000313" key="1">
    <source>
        <dbReference type="EMBL" id="QSX99458.1"/>
    </source>
</evidence>
<dbReference type="Proteomes" id="UP000662821">
    <property type="component" value="Chromosome"/>
</dbReference>
<gene>
    <name evidence="1" type="ORF">J3P46_02825</name>
</gene>
<sequence>MKAFIHADKEQSQQFLLGGSKQGLGNHVPDISMSAPEIGVASVLCTATTECGCLTASCIIAMVCAAPVDLKKPAVHLTPALVDEPYFQGSTCMSSATSSVVGFVEGQLDTAAFEHLLYQDAETERLLSAQPAPRYAHAGHTLYHYLISLDLRNPADVLNAQGALAEFLRAAGIPVFVSEKPTQLHQLLLAAQPKWLDVDLAYVTALLDKAPPHAKKSERTQWLRAQLLELFRYAKKPPRWLQAPSWPIEAHGPLVFLGQLAVDGYFHDEAAVYVFYDASKKECRSILQTC</sequence>
<proteinExistence type="predicted"/>
<evidence type="ECO:0000313" key="2">
    <source>
        <dbReference type="Proteomes" id="UP000662821"/>
    </source>
</evidence>
<reference evidence="1 2" key="1">
    <citation type="submission" date="2021-03" db="EMBL/GenBank/DDBJ databases">
        <title>Draft genome sequence of Janthinobacterium sp. strain PLB02 isolated from infected primmorphs (Lubomirskia baicalensis).</title>
        <authorList>
            <person name="Chernogor L.I."/>
            <person name="Belikov S.I."/>
            <person name="Petrushin I.S."/>
        </authorList>
    </citation>
    <scope>NUCLEOTIDE SEQUENCE [LARGE SCALE GENOMIC DNA]</scope>
    <source>
        <strain evidence="1 2">PLB02</strain>
    </source>
</reference>
<dbReference type="AlphaFoldDB" id="A0AAJ4MYP1"/>
<protein>
    <submittedName>
        <fullName evidence="1">Uncharacterized protein</fullName>
    </submittedName>
</protein>
<name>A0AAJ4MYP1_9BURK</name>
<dbReference type="RefSeq" id="WP_208672524.1">
    <property type="nucleotide sequence ID" value="NZ_CP071520.1"/>
</dbReference>
<organism evidence="1 2">
    <name type="scientific">Janthinobacterium lividum</name>
    <dbReference type="NCBI Taxonomy" id="29581"/>
    <lineage>
        <taxon>Bacteria</taxon>
        <taxon>Pseudomonadati</taxon>
        <taxon>Pseudomonadota</taxon>
        <taxon>Betaproteobacteria</taxon>
        <taxon>Burkholderiales</taxon>
        <taxon>Oxalobacteraceae</taxon>
        <taxon>Janthinobacterium</taxon>
    </lineage>
</organism>
<accession>A0AAJ4MYP1</accession>